<gene>
    <name evidence="6" type="ORF">VFDL14_07795</name>
</gene>
<dbReference type="OrthoDB" id="5905433at2"/>
<sequence length="101" mass="12025">MMDELQKLCELDQQIMAKFEISEINTEEIMALVDNREQLLQNVLHLLDSHPDVKQSSEWYNAITRTRKLVELMQTETTRVGKDLKKYRHGNKSVQQYKKFL</sequence>
<keyword evidence="6" id="KW-0966">Cell projection</keyword>
<comment type="caution">
    <text evidence="6">The sequence shown here is derived from an EMBL/GenBank/DDBJ whole genome shotgun (WGS) entry which is preliminary data.</text>
</comment>
<keyword evidence="2" id="KW-0963">Cytoplasm</keyword>
<dbReference type="AlphaFoldDB" id="A0A066V266"/>
<evidence type="ECO:0000256" key="1">
    <source>
        <dbReference type="ARBA" id="ARBA00004514"/>
    </source>
</evidence>
<evidence type="ECO:0000256" key="2">
    <source>
        <dbReference type="ARBA" id="ARBA00022490"/>
    </source>
</evidence>
<evidence type="ECO:0000256" key="4">
    <source>
        <dbReference type="ARBA" id="ARBA00023186"/>
    </source>
</evidence>
<proteinExistence type="predicted"/>
<evidence type="ECO:0000313" key="7">
    <source>
        <dbReference type="Proteomes" id="UP000027219"/>
    </source>
</evidence>
<keyword evidence="3" id="KW-1005">Bacterial flagellum biogenesis</keyword>
<accession>A0A066V266</accession>
<dbReference type="RefSeq" id="WP_032549670.1">
    <property type="nucleotide sequence ID" value="NZ_BTGL01000011.1"/>
</dbReference>
<evidence type="ECO:0000256" key="3">
    <source>
        <dbReference type="ARBA" id="ARBA00022795"/>
    </source>
</evidence>
<keyword evidence="6" id="KW-0969">Cilium</keyword>
<protein>
    <recommendedName>
        <fullName evidence="5">Flagellar protein FliT</fullName>
    </recommendedName>
</protein>
<dbReference type="InterPro" id="IPR008622">
    <property type="entry name" value="FliT"/>
</dbReference>
<dbReference type="EMBL" id="JFFR01000002">
    <property type="protein sequence ID" value="KDN30614.1"/>
    <property type="molecule type" value="Genomic_DNA"/>
</dbReference>
<dbReference type="Proteomes" id="UP000027219">
    <property type="component" value="Unassembled WGS sequence"/>
</dbReference>
<keyword evidence="4" id="KW-0143">Chaperone</keyword>
<dbReference type="Pfam" id="PF05400">
    <property type="entry name" value="FliT"/>
    <property type="match status" value="1"/>
</dbReference>
<comment type="subcellular location">
    <subcellularLocation>
        <location evidence="1">Cytoplasm</location>
        <location evidence="1">Cytosol</location>
    </subcellularLocation>
</comment>
<keyword evidence="7" id="KW-1185">Reference proteome</keyword>
<evidence type="ECO:0000313" key="6">
    <source>
        <dbReference type="EMBL" id="KDN30614.1"/>
    </source>
</evidence>
<organism evidence="6 7">
    <name type="scientific">Vibrio fortis</name>
    <dbReference type="NCBI Taxonomy" id="212667"/>
    <lineage>
        <taxon>Bacteria</taxon>
        <taxon>Pseudomonadati</taxon>
        <taxon>Pseudomonadota</taxon>
        <taxon>Gammaproteobacteria</taxon>
        <taxon>Vibrionales</taxon>
        <taxon>Vibrionaceae</taxon>
        <taxon>Vibrio</taxon>
    </lineage>
</organism>
<evidence type="ECO:0000256" key="5">
    <source>
        <dbReference type="ARBA" id="ARBA00093797"/>
    </source>
</evidence>
<reference evidence="6 7" key="1">
    <citation type="submission" date="2014-02" db="EMBL/GenBank/DDBJ databases">
        <title>Vibrio fortis Dalian14 Genome Sequencing.</title>
        <authorList>
            <person name="Wang Y."/>
            <person name="Song L."/>
            <person name="Liu G."/>
            <person name="Ding J."/>
        </authorList>
    </citation>
    <scope>NUCLEOTIDE SEQUENCE [LARGE SCALE GENOMIC DNA]</scope>
    <source>
        <strain evidence="6 7">Dalian14</strain>
    </source>
</reference>
<keyword evidence="6" id="KW-0282">Flagellum</keyword>
<dbReference type="STRING" id="212667.VFDL14_07795"/>
<name>A0A066V266_9VIBR</name>